<dbReference type="Pfam" id="PF13828">
    <property type="entry name" value="DUF4190"/>
    <property type="match status" value="1"/>
</dbReference>
<accession>A0A2K8PD67</accession>
<dbReference type="InterPro" id="IPR025241">
    <property type="entry name" value="DUF4190"/>
</dbReference>
<feature type="region of interest" description="Disordered" evidence="1">
    <location>
        <begin position="349"/>
        <end position="377"/>
    </location>
</feature>
<dbReference type="Proteomes" id="UP000231791">
    <property type="component" value="Chromosome"/>
</dbReference>
<dbReference type="OrthoDB" id="3628931at2"/>
<name>A0A2K8PD67_STRLA</name>
<reference evidence="3 4" key="1">
    <citation type="submission" date="2017-11" db="EMBL/GenBank/DDBJ databases">
        <title>Complete genome sequence of Streptomyces lavendulae subsp. lavendulae CCM 3239 (formerly 'Streptomyces aureofaciens CCM 3239'), the producer of the angucycline-type antibiotic auricin.</title>
        <authorList>
            <person name="Busche T."/>
            <person name="Novakova R."/>
            <person name="Al'Dilaimi A."/>
            <person name="Homerova D."/>
            <person name="Feckova L."/>
            <person name="Rezuchova B."/>
            <person name="Mingyar E."/>
            <person name="Csolleiova D."/>
            <person name="Bekeova C."/>
            <person name="Winkler A."/>
            <person name="Sevcikova B."/>
            <person name="Kalinowski J."/>
            <person name="Kormanec J."/>
            <person name="Ruckert C."/>
        </authorList>
    </citation>
    <scope>NUCLEOTIDE SEQUENCE [LARGE SCALE GENOMIC DNA]</scope>
    <source>
        <strain evidence="3 4">CCM 3239</strain>
    </source>
</reference>
<proteinExistence type="predicted"/>
<dbReference type="RefSeq" id="WP_030226138.1">
    <property type="nucleotide sequence ID" value="NZ_CP024985.1"/>
</dbReference>
<gene>
    <name evidence="3" type="ORF">SLAV_14140</name>
</gene>
<sequence length="377" mass="39735">MSTPPPYRPPMGQGPFRPALNGFALASLLVGLLCLPPLGIVFGVVALVQIARKGERGRALAVVGLVVSVAMTAVLVLGAGRYGGTVLGRLGPAREPVRVEGELTGIDELRAGDCFNVPGGDLLEEDPFIYRIDCGRVHDAEVTSTSPLALTGSPGTTKLKEAAAQACWKAQDAYAMDTWALPPYAEMFYFAPTGETWRDGDHGLLCVIGTPDREHRGSLRKDSGTLTADQVALLGVLNGTDQVLGDGPRRELGVALAEYRSWAREVDGALGAEAGLLRGVVSRPGVGPAAQALLKEVEAAREQWQRAARAGKPEEFRRAWDAALGATTIDTEKSLRGAYGLSTRVPDWLEEFPGDSDGGSGSGSRSESVGYTVGNAR</sequence>
<dbReference type="KEGG" id="slx:SLAV_14140"/>
<feature type="transmembrane region" description="Helical" evidence="2">
    <location>
        <begin position="20"/>
        <end position="48"/>
    </location>
</feature>
<dbReference type="AlphaFoldDB" id="A0A2K8PD67"/>
<dbReference type="EMBL" id="CP024985">
    <property type="protein sequence ID" value="ATZ24684.1"/>
    <property type="molecule type" value="Genomic_DNA"/>
</dbReference>
<evidence type="ECO:0000313" key="3">
    <source>
        <dbReference type="EMBL" id="ATZ24684.1"/>
    </source>
</evidence>
<evidence type="ECO:0000256" key="2">
    <source>
        <dbReference type="SAM" id="Phobius"/>
    </source>
</evidence>
<keyword evidence="2" id="KW-0812">Transmembrane</keyword>
<organism evidence="3 4">
    <name type="scientific">Streptomyces lavendulae subsp. lavendulae</name>
    <dbReference type="NCBI Taxonomy" id="58340"/>
    <lineage>
        <taxon>Bacteria</taxon>
        <taxon>Bacillati</taxon>
        <taxon>Actinomycetota</taxon>
        <taxon>Actinomycetes</taxon>
        <taxon>Kitasatosporales</taxon>
        <taxon>Streptomycetaceae</taxon>
        <taxon>Streptomyces</taxon>
    </lineage>
</organism>
<protein>
    <submittedName>
        <fullName evidence="3">Uncharacterized protein</fullName>
    </submittedName>
</protein>
<keyword evidence="2" id="KW-0472">Membrane</keyword>
<keyword evidence="2" id="KW-1133">Transmembrane helix</keyword>
<evidence type="ECO:0000313" key="4">
    <source>
        <dbReference type="Proteomes" id="UP000231791"/>
    </source>
</evidence>
<feature type="transmembrane region" description="Helical" evidence="2">
    <location>
        <begin position="60"/>
        <end position="80"/>
    </location>
</feature>
<dbReference type="GeneID" id="49383883"/>
<keyword evidence="4" id="KW-1185">Reference proteome</keyword>
<evidence type="ECO:0000256" key="1">
    <source>
        <dbReference type="SAM" id="MobiDB-lite"/>
    </source>
</evidence>